<protein>
    <submittedName>
        <fullName evidence="2">GGDEF domain-containing protein</fullName>
    </submittedName>
</protein>
<comment type="caution">
    <text evidence="2">The sequence shown here is derived from an EMBL/GenBank/DDBJ whole genome shotgun (WGS) entry which is preliminary data.</text>
</comment>
<dbReference type="InterPro" id="IPR052163">
    <property type="entry name" value="DGC-Regulatory_Protein"/>
</dbReference>
<dbReference type="Proteomes" id="UP001157355">
    <property type="component" value="Unassembled WGS sequence"/>
</dbReference>
<proteinExistence type="predicted"/>
<dbReference type="SMART" id="SM00267">
    <property type="entry name" value="GGDEF"/>
    <property type="match status" value="1"/>
</dbReference>
<dbReference type="SUPFAM" id="SSF55073">
    <property type="entry name" value="Nucleotide cyclase"/>
    <property type="match status" value="1"/>
</dbReference>
<dbReference type="Pfam" id="PF00990">
    <property type="entry name" value="GGDEF"/>
    <property type="match status" value="1"/>
</dbReference>
<keyword evidence="3" id="KW-1185">Reference proteome</keyword>
<dbReference type="NCBIfam" id="TIGR00254">
    <property type="entry name" value="GGDEF"/>
    <property type="match status" value="1"/>
</dbReference>
<gene>
    <name evidence="2" type="ORF">GCM10010873_19280</name>
</gene>
<dbReference type="InterPro" id="IPR000160">
    <property type="entry name" value="GGDEF_dom"/>
</dbReference>
<reference evidence="2 3" key="1">
    <citation type="journal article" date="2014" name="Int. J. Syst. Evol. Microbiol.">
        <title>Complete genome sequence of Corynebacterium casei LMG S-19264T (=DSM 44701T), isolated from a smear-ripened cheese.</title>
        <authorList>
            <consortium name="US DOE Joint Genome Institute (JGI-PGF)"/>
            <person name="Walter F."/>
            <person name="Albersmeier A."/>
            <person name="Kalinowski J."/>
            <person name="Ruckert C."/>
        </authorList>
    </citation>
    <scope>NUCLEOTIDE SEQUENCE [LARGE SCALE GENOMIC DNA]</scope>
    <source>
        <strain evidence="2 3">NBRC 111766</strain>
    </source>
</reference>
<dbReference type="InterPro" id="IPR043128">
    <property type="entry name" value="Rev_trsase/Diguanyl_cyclase"/>
</dbReference>
<sequence length="314" mass="33757">MHIGLTAGGKINSIGPTLAKLIEGPSPIGVAFLKVFAVRRPAGITSMEDLRARAGVRLHVDLRGKGDTFRGLAVPTADGGLLLNLSFGIRLIDAVRQHSLTDADFAATDMAVEMLYLVEVKQAVMTELRRLNLRLQGAKATAEEQALTDTLTGLRNRRALDVALPALIGQGLAFGLMHIDLDYFKQVNDTMGHAAGDLVLREVAKALVEETRTSDIVARVGGDEFVVLLPGLSDPARLQQIARRIIDRLMQPIDFDGRACRISASIGLTISTLYDPPDGERMLNDADAALYASKRAGRGQAQFHATKGDDLLSA</sequence>
<dbReference type="EMBL" id="BSPP01000007">
    <property type="protein sequence ID" value="GLS86954.1"/>
    <property type="molecule type" value="Genomic_DNA"/>
</dbReference>
<name>A0AA37TSG6_9RHOB</name>
<dbReference type="Gene3D" id="3.30.70.270">
    <property type="match status" value="1"/>
</dbReference>
<dbReference type="AlphaFoldDB" id="A0AA37TSG6"/>
<evidence type="ECO:0000259" key="1">
    <source>
        <dbReference type="PROSITE" id="PS50887"/>
    </source>
</evidence>
<evidence type="ECO:0000313" key="3">
    <source>
        <dbReference type="Proteomes" id="UP001157355"/>
    </source>
</evidence>
<organism evidence="2 3">
    <name type="scientific">Cypionkella aquatica</name>
    <dbReference type="NCBI Taxonomy" id="1756042"/>
    <lineage>
        <taxon>Bacteria</taxon>
        <taxon>Pseudomonadati</taxon>
        <taxon>Pseudomonadota</taxon>
        <taxon>Alphaproteobacteria</taxon>
        <taxon>Rhodobacterales</taxon>
        <taxon>Paracoccaceae</taxon>
        <taxon>Cypionkella</taxon>
    </lineage>
</organism>
<feature type="domain" description="GGDEF" evidence="1">
    <location>
        <begin position="172"/>
        <end position="306"/>
    </location>
</feature>
<evidence type="ECO:0000313" key="2">
    <source>
        <dbReference type="EMBL" id="GLS86954.1"/>
    </source>
</evidence>
<dbReference type="InterPro" id="IPR029787">
    <property type="entry name" value="Nucleotide_cyclase"/>
</dbReference>
<dbReference type="PANTHER" id="PTHR46663:SF4">
    <property type="entry name" value="DIGUANYLATE CYCLASE DGCT-RELATED"/>
    <property type="match status" value="1"/>
</dbReference>
<dbReference type="PANTHER" id="PTHR46663">
    <property type="entry name" value="DIGUANYLATE CYCLASE DGCT-RELATED"/>
    <property type="match status" value="1"/>
</dbReference>
<dbReference type="PROSITE" id="PS50887">
    <property type="entry name" value="GGDEF"/>
    <property type="match status" value="1"/>
</dbReference>
<dbReference type="CDD" id="cd01949">
    <property type="entry name" value="GGDEF"/>
    <property type="match status" value="1"/>
</dbReference>
<accession>A0AA37TSG6</accession>